<organism evidence="2">
    <name type="scientific">uncultured marine virus</name>
    <dbReference type="NCBI Taxonomy" id="186617"/>
    <lineage>
        <taxon>Viruses</taxon>
        <taxon>environmental samples</taxon>
    </lineage>
</organism>
<reference evidence="2" key="1">
    <citation type="journal article" date="2015" name="Front. Microbiol.">
        <title>Combining genomic sequencing methods to explore viral diversity and reveal potential virus-host interactions.</title>
        <authorList>
            <person name="Chow C.E."/>
            <person name="Winget D.M."/>
            <person name="White R.A.III."/>
            <person name="Hallam S.J."/>
            <person name="Suttle C.A."/>
        </authorList>
    </citation>
    <scope>NUCLEOTIDE SEQUENCE</scope>
    <source>
        <strain evidence="2">Anoxic3_1</strain>
    </source>
</reference>
<sequence>MNTNPRPPSPATCPCIESVPQLPTKVRAVPSSITPSRPSRSKQVWSSVSGSTSSHA</sequence>
<name>A0A0F7L2B8_9VIRU</name>
<evidence type="ECO:0000256" key="1">
    <source>
        <dbReference type="SAM" id="MobiDB-lite"/>
    </source>
</evidence>
<proteinExistence type="predicted"/>
<evidence type="ECO:0000313" key="2">
    <source>
        <dbReference type="EMBL" id="AKH45990.1"/>
    </source>
</evidence>
<reference evidence="2" key="2">
    <citation type="submission" date="2015-03" db="EMBL/GenBank/DDBJ databases">
        <authorList>
            <person name="Chow C.-E.T."/>
            <person name="Winget D.M."/>
            <person name="White R.A.III."/>
            <person name="Hallam S.J."/>
            <person name="Suttle C.A."/>
        </authorList>
    </citation>
    <scope>NUCLEOTIDE SEQUENCE</scope>
    <source>
        <strain evidence="2">Anoxic3_1</strain>
    </source>
</reference>
<dbReference type="EMBL" id="KR029577">
    <property type="protein sequence ID" value="AKH45990.1"/>
    <property type="molecule type" value="Genomic_DNA"/>
</dbReference>
<feature type="region of interest" description="Disordered" evidence="1">
    <location>
        <begin position="28"/>
        <end position="56"/>
    </location>
</feature>
<feature type="compositionally biased region" description="Low complexity" evidence="1">
    <location>
        <begin position="30"/>
        <end position="56"/>
    </location>
</feature>
<accession>A0A0F7L2B8</accession>
<protein>
    <submittedName>
        <fullName evidence="2">Uncharacterized protein</fullName>
    </submittedName>
</protein>